<dbReference type="AlphaFoldDB" id="D8S659"/>
<evidence type="ECO:0000313" key="1">
    <source>
        <dbReference type="EMBL" id="EFJ20289.1"/>
    </source>
</evidence>
<dbReference type="Proteomes" id="UP000001514">
    <property type="component" value="Unassembled WGS sequence"/>
</dbReference>
<dbReference type="EMBL" id="GL377603">
    <property type="protein sequence ID" value="EFJ20289.1"/>
    <property type="molecule type" value="Genomic_DNA"/>
</dbReference>
<evidence type="ECO:0000313" key="2">
    <source>
        <dbReference type="Proteomes" id="UP000001514"/>
    </source>
</evidence>
<sequence length="160" mass="17943">MGKGAEFMVVNKKTISASTIKLHQLGNIEVETGDKLAIGEGGVAAMDSLPLDLFKRGIESLYTAYQNVPSSCSGPAIVHHSSGKECPDQNQIGRWLREKRMEVQVIEMFDKEKRSWEEYFNAEGAPPSVLFSSKELQYEEDVFYYGSLRAFCKQLPWPSS</sequence>
<dbReference type="HOGENOM" id="CLU_1655171_0_0_1"/>
<dbReference type="Gramene" id="EFJ20289">
    <property type="protein sequence ID" value="EFJ20289"/>
    <property type="gene ID" value="SELMODRAFT_418582"/>
</dbReference>
<reference evidence="1 2" key="1">
    <citation type="journal article" date="2011" name="Science">
        <title>The Selaginella genome identifies genetic changes associated with the evolution of vascular plants.</title>
        <authorList>
            <person name="Banks J.A."/>
            <person name="Nishiyama T."/>
            <person name="Hasebe M."/>
            <person name="Bowman J.L."/>
            <person name="Gribskov M."/>
            <person name="dePamphilis C."/>
            <person name="Albert V.A."/>
            <person name="Aono N."/>
            <person name="Aoyama T."/>
            <person name="Ambrose B.A."/>
            <person name="Ashton N.W."/>
            <person name="Axtell M.J."/>
            <person name="Barker E."/>
            <person name="Barker M.S."/>
            <person name="Bennetzen J.L."/>
            <person name="Bonawitz N.D."/>
            <person name="Chapple C."/>
            <person name="Cheng C."/>
            <person name="Correa L.G."/>
            <person name="Dacre M."/>
            <person name="DeBarry J."/>
            <person name="Dreyer I."/>
            <person name="Elias M."/>
            <person name="Engstrom E.M."/>
            <person name="Estelle M."/>
            <person name="Feng L."/>
            <person name="Finet C."/>
            <person name="Floyd S.K."/>
            <person name="Frommer W.B."/>
            <person name="Fujita T."/>
            <person name="Gramzow L."/>
            <person name="Gutensohn M."/>
            <person name="Harholt J."/>
            <person name="Hattori M."/>
            <person name="Heyl A."/>
            <person name="Hirai T."/>
            <person name="Hiwatashi Y."/>
            <person name="Ishikawa M."/>
            <person name="Iwata M."/>
            <person name="Karol K.G."/>
            <person name="Koehler B."/>
            <person name="Kolukisaoglu U."/>
            <person name="Kubo M."/>
            <person name="Kurata T."/>
            <person name="Lalonde S."/>
            <person name="Li K."/>
            <person name="Li Y."/>
            <person name="Litt A."/>
            <person name="Lyons E."/>
            <person name="Manning G."/>
            <person name="Maruyama T."/>
            <person name="Michael T.P."/>
            <person name="Mikami K."/>
            <person name="Miyazaki S."/>
            <person name="Morinaga S."/>
            <person name="Murata T."/>
            <person name="Mueller-Roeber B."/>
            <person name="Nelson D.R."/>
            <person name="Obara M."/>
            <person name="Oguri Y."/>
            <person name="Olmstead R.G."/>
            <person name="Onodera N."/>
            <person name="Petersen B.L."/>
            <person name="Pils B."/>
            <person name="Prigge M."/>
            <person name="Rensing S.A."/>
            <person name="Riano-Pachon D.M."/>
            <person name="Roberts A.W."/>
            <person name="Sato Y."/>
            <person name="Scheller H.V."/>
            <person name="Schulz B."/>
            <person name="Schulz C."/>
            <person name="Shakirov E.V."/>
            <person name="Shibagaki N."/>
            <person name="Shinohara N."/>
            <person name="Shippen D.E."/>
            <person name="Soerensen I."/>
            <person name="Sotooka R."/>
            <person name="Sugimoto N."/>
            <person name="Sugita M."/>
            <person name="Sumikawa N."/>
            <person name="Tanurdzic M."/>
            <person name="Theissen G."/>
            <person name="Ulvskov P."/>
            <person name="Wakazuki S."/>
            <person name="Weng J.K."/>
            <person name="Willats W.W."/>
            <person name="Wipf D."/>
            <person name="Wolf P.G."/>
            <person name="Yang L."/>
            <person name="Zimmer A.D."/>
            <person name="Zhu Q."/>
            <person name="Mitros T."/>
            <person name="Hellsten U."/>
            <person name="Loque D."/>
            <person name="Otillar R."/>
            <person name="Salamov A."/>
            <person name="Schmutz J."/>
            <person name="Shapiro H."/>
            <person name="Lindquist E."/>
            <person name="Lucas S."/>
            <person name="Rokhsar D."/>
            <person name="Grigoriev I.V."/>
        </authorList>
    </citation>
    <scope>NUCLEOTIDE SEQUENCE [LARGE SCALE GENOMIC DNA]</scope>
</reference>
<name>D8S659_SELML</name>
<protein>
    <submittedName>
        <fullName evidence="1">Uncharacterized protein</fullName>
    </submittedName>
</protein>
<keyword evidence="2" id="KW-1185">Reference proteome</keyword>
<proteinExistence type="predicted"/>
<gene>
    <name evidence="1" type="ORF">SELMODRAFT_418582</name>
</gene>
<organism evidence="2">
    <name type="scientific">Selaginella moellendorffii</name>
    <name type="common">Spikemoss</name>
    <dbReference type="NCBI Taxonomy" id="88036"/>
    <lineage>
        <taxon>Eukaryota</taxon>
        <taxon>Viridiplantae</taxon>
        <taxon>Streptophyta</taxon>
        <taxon>Embryophyta</taxon>
        <taxon>Tracheophyta</taxon>
        <taxon>Lycopodiopsida</taxon>
        <taxon>Selaginellales</taxon>
        <taxon>Selaginellaceae</taxon>
        <taxon>Selaginella</taxon>
    </lineage>
</organism>
<dbReference type="KEGG" id="smo:SELMODRAFT_418582"/>
<accession>D8S659</accession>
<dbReference type="InParanoid" id="D8S659"/>